<evidence type="ECO:0000259" key="3">
    <source>
        <dbReference type="PROSITE" id="PS50011"/>
    </source>
</evidence>
<dbReference type="PROSITE" id="PS50011">
    <property type="entry name" value="PROTEIN_KINASE_DOM"/>
    <property type="match status" value="1"/>
</dbReference>
<dbReference type="InterPro" id="IPR011009">
    <property type="entry name" value="Kinase-like_dom_sf"/>
</dbReference>
<dbReference type="SUPFAM" id="SSF56112">
    <property type="entry name" value="Protein kinase-like (PK-like)"/>
    <property type="match status" value="1"/>
</dbReference>
<evidence type="ECO:0000256" key="1">
    <source>
        <dbReference type="SAM" id="MobiDB-lite"/>
    </source>
</evidence>
<feature type="compositionally biased region" description="Basic residues" evidence="1">
    <location>
        <begin position="302"/>
        <end position="313"/>
    </location>
</feature>
<dbReference type="InterPro" id="IPR000719">
    <property type="entry name" value="Prot_kinase_dom"/>
</dbReference>
<evidence type="ECO:0000256" key="2">
    <source>
        <dbReference type="SAM" id="Phobius"/>
    </source>
</evidence>
<keyword evidence="5" id="KW-1185">Reference proteome</keyword>
<dbReference type="GO" id="GO:0004672">
    <property type="term" value="F:protein kinase activity"/>
    <property type="evidence" value="ECO:0007669"/>
    <property type="project" value="InterPro"/>
</dbReference>
<proteinExistence type="predicted"/>
<feature type="transmembrane region" description="Helical" evidence="2">
    <location>
        <begin position="316"/>
        <end position="337"/>
    </location>
</feature>
<dbReference type="AlphaFoldDB" id="A0A7Z0IID0"/>
<name>A0A7Z0IID0_9MICO</name>
<dbReference type="Proteomes" id="UP000539111">
    <property type="component" value="Unassembled WGS sequence"/>
</dbReference>
<keyword evidence="2" id="KW-0812">Transmembrane</keyword>
<sequence length="507" mass="52830">MEKGGRSHSPELPGYEILRRINRGDAIAGYLATDADGHRVECLVAQSSEAKSPVVDAPGEPDVAHPHLAELLDVVQSAGGESAVVIDYLQGGTLSALVRAVGALSLGQVITVMEPIASAVGFVHEQGFCHSAVSAEYIFVAASGLPKILGPAAVRALGVGSGETADAGRRADVRALGALAWTLLTGHEPPVGRIRPPIRVYHPELPERLVEAIEDPAQFTAAGFAETVHTLAVSEADAAPAPLRLVRTDAREPSSDALTAQLRLSAGAGRAGAGPPTGAEKTGEERSGPRPAAGRLAGIGARQRRRGRHRRRGRRALVWPAVAAVLACAVAVTAFMVGAGESSGPEPTGPEQIGNDKTLAAEPAGARDHTPSAEIPAHIGAAAASAKPLRAVTGLVWIRADMFGNADRSRLELLDAPHSTAWREDAGKLRTLRRAGSKLEGLHMSLLSAERIAQSSARAVVAVTVKTSAYRQVDDAGHTIARKAAAIASHRLTLVRRDGRWLISAVR</sequence>
<dbReference type="RefSeq" id="WP_179428692.1">
    <property type="nucleotide sequence ID" value="NZ_JACBZP010000001.1"/>
</dbReference>
<organism evidence="4 5">
    <name type="scientific">Spelaeicoccus albus</name>
    <dbReference type="NCBI Taxonomy" id="1280376"/>
    <lineage>
        <taxon>Bacteria</taxon>
        <taxon>Bacillati</taxon>
        <taxon>Actinomycetota</taxon>
        <taxon>Actinomycetes</taxon>
        <taxon>Micrococcales</taxon>
        <taxon>Brevibacteriaceae</taxon>
        <taxon>Spelaeicoccus</taxon>
    </lineage>
</organism>
<evidence type="ECO:0000313" key="5">
    <source>
        <dbReference type="Proteomes" id="UP000539111"/>
    </source>
</evidence>
<feature type="domain" description="Protein kinase" evidence="3">
    <location>
        <begin position="15"/>
        <end position="264"/>
    </location>
</feature>
<feature type="region of interest" description="Disordered" evidence="1">
    <location>
        <begin position="265"/>
        <end position="313"/>
    </location>
</feature>
<evidence type="ECO:0000313" key="4">
    <source>
        <dbReference type="EMBL" id="NYI68329.1"/>
    </source>
</evidence>
<dbReference type="InterPro" id="IPR001245">
    <property type="entry name" value="Ser-Thr/Tyr_kinase_cat_dom"/>
</dbReference>
<keyword evidence="2" id="KW-0472">Membrane</keyword>
<dbReference type="Gene3D" id="1.10.510.10">
    <property type="entry name" value="Transferase(Phosphotransferase) domain 1"/>
    <property type="match status" value="1"/>
</dbReference>
<comment type="caution">
    <text evidence="4">The sequence shown here is derived from an EMBL/GenBank/DDBJ whole genome shotgun (WGS) entry which is preliminary data.</text>
</comment>
<dbReference type="EMBL" id="JACBZP010000001">
    <property type="protein sequence ID" value="NYI68329.1"/>
    <property type="molecule type" value="Genomic_DNA"/>
</dbReference>
<protein>
    <recommendedName>
        <fullName evidence="3">Protein kinase domain-containing protein</fullName>
    </recommendedName>
</protein>
<keyword evidence="2" id="KW-1133">Transmembrane helix</keyword>
<accession>A0A7Z0IID0</accession>
<gene>
    <name evidence="4" type="ORF">BJY26_002635</name>
</gene>
<dbReference type="Pfam" id="PF07714">
    <property type="entry name" value="PK_Tyr_Ser-Thr"/>
    <property type="match status" value="1"/>
</dbReference>
<reference evidence="4 5" key="1">
    <citation type="submission" date="2020-07" db="EMBL/GenBank/DDBJ databases">
        <title>Sequencing the genomes of 1000 actinobacteria strains.</title>
        <authorList>
            <person name="Klenk H.-P."/>
        </authorList>
    </citation>
    <scope>NUCLEOTIDE SEQUENCE [LARGE SCALE GENOMIC DNA]</scope>
    <source>
        <strain evidence="4 5">DSM 26341</strain>
    </source>
</reference>
<dbReference type="GO" id="GO:0005524">
    <property type="term" value="F:ATP binding"/>
    <property type="evidence" value="ECO:0007669"/>
    <property type="project" value="InterPro"/>
</dbReference>
<feature type="compositionally biased region" description="Low complexity" evidence="1">
    <location>
        <begin position="289"/>
        <end position="301"/>
    </location>
</feature>